<proteinExistence type="predicted"/>
<gene>
    <name evidence="1" type="ORF">EUBVEN_01556</name>
</gene>
<evidence type="ECO:0000313" key="1">
    <source>
        <dbReference type="EMBL" id="EDM51229.1"/>
    </source>
</evidence>
<protein>
    <submittedName>
        <fullName evidence="1">Uncharacterized protein</fullName>
    </submittedName>
</protein>
<reference evidence="1 2" key="1">
    <citation type="submission" date="2007-03" db="EMBL/GenBank/DDBJ databases">
        <authorList>
            <person name="Fulton L."/>
            <person name="Clifton S."/>
            <person name="Fulton B."/>
            <person name="Xu J."/>
            <person name="Minx P."/>
            <person name="Pepin K.H."/>
            <person name="Johnson M."/>
            <person name="Thiruvilangam P."/>
            <person name="Bhonagiri V."/>
            <person name="Nash W.E."/>
            <person name="Mardis E.R."/>
            <person name="Wilson R.K."/>
        </authorList>
    </citation>
    <scope>NUCLEOTIDE SEQUENCE [LARGE SCALE GENOMIC DNA]</scope>
    <source>
        <strain evidence="1 2">ATCC 27560</strain>
    </source>
</reference>
<dbReference type="EMBL" id="AAVL02000034">
    <property type="protein sequence ID" value="EDM51229.1"/>
    <property type="molecule type" value="Genomic_DNA"/>
</dbReference>
<reference evidence="1 2" key="2">
    <citation type="submission" date="2007-04" db="EMBL/GenBank/DDBJ databases">
        <title>Draft genome sequence of Eubacterium ventriosum (ATCC 27560).</title>
        <authorList>
            <person name="Sudarsanam P."/>
            <person name="Ley R."/>
            <person name="Guruge J."/>
            <person name="Turnbaugh P.J."/>
            <person name="Mahowald M."/>
            <person name="Liep D."/>
            <person name="Gordon J."/>
        </authorList>
    </citation>
    <scope>NUCLEOTIDE SEQUENCE [LARGE SCALE GENOMIC DNA]</scope>
    <source>
        <strain evidence="1 2">ATCC 27560</strain>
    </source>
</reference>
<name>A5Z773_9FIRM</name>
<dbReference type="AlphaFoldDB" id="A5Z773"/>
<organism evidence="1 2">
    <name type="scientific">Eubacterium ventriosum ATCC 27560</name>
    <dbReference type="NCBI Taxonomy" id="411463"/>
    <lineage>
        <taxon>Bacteria</taxon>
        <taxon>Bacillati</taxon>
        <taxon>Bacillota</taxon>
        <taxon>Clostridia</taxon>
        <taxon>Eubacteriales</taxon>
        <taxon>Eubacteriaceae</taxon>
        <taxon>Eubacterium</taxon>
    </lineage>
</organism>
<evidence type="ECO:0000313" key="2">
    <source>
        <dbReference type="Proteomes" id="UP000006000"/>
    </source>
</evidence>
<sequence>MQLCFCAKYVGPTEPSKADIRNPLRYLLMNAVASRSVSGSFQLPLT</sequence>
<dbReference type="Proteomes" id="UP000006000">
    <property type="component" value="Unassembled WGS sequence"/>
</dbReference>
<accession>A5Z773</accession>
<comment type="caution">
    <text evidence="1">The sequence shown here is derived from an EMBL/GenBank/DDBJ whole genome shotgun (WGS) entry which is preliminary data.</text>
</comment>
<dbReference type="HOGENOM" id="CLU_3183870_0_0_9"/>